<evidence type="ECO:0000259" key="2">
    <source>
        <dbReference type="Pfam" id="PF01458"/>
    </source>
</evidence>
<accession>A0A9D2A768</accession>
<organism evidence="4 5">
    <name type="scientific">Candidatus Bacteroides merdipullorum</name>
    <dbReference type="NCBI Taxonomy" id="2838474"/>
    <lineage>
        <taxon>Bacteria</taxon>
        <taxon>Pseudomonadati</taxon>
        <taxon>Bacteroidota</taxon>
        <taxon>Bacteroidia</taxon>
        <taxon>Bacteroidales</taxon>
        <taxon>Bacteroidaceae</taxon>
        <taxon>Bacteroides</taxon>
    </lineage>
</organism>
<dbReference type="PANTHER" id="PTHR43575:SF1">
    <property type="entry name" value="PROTEIN ABCI7, CHLOROPLASTIC"/>
    <property type="match status" value="1"/>
</dbReference>
<reference evidence="4" key="2">
    <citation type="submission" date="2021-04" db="EMBL/GenBank/DDBJ databases">
        <authorList>
            <person name="Gilroy R."/>
        </authorList>
    </citation>
    <scope>NUCLEOTIDE SEQUENCE</scope>
    <source>
        <strain evidence="4">ChiHjej12B11-24981</strain>
    </source>
</reference>
<dbReference type="InterPro" id="IPR055346">
    <property type="entry name" value="Fe-S_cluster_assembly_SufBD"/>
</dbReference>
<dbReference type="Pfam" id="PF01458">
    <property type="entry name" value="SUFBD_core"/>
    <property type="match status" value="1"/>
</dbReference>
<dbReference type="InterPro" id="IPR037284">
    <property type="entry name" value="SUF_FeS_clus_asmbl_SufBD_sf"/>
</dbReference>
<gene>
    <name evidence="4" type="primary">sufD</name>
    <name evidence="4" type="ORF">H9819_09865</name>
</gene>
<evidence type="ECO:0000259" key="3">
    <source>
        <dbReference type="Pfam" id="PF19295"/>
    </source>
</evidence>
<dbReference type="GO" id="GO:0016226">
    <property type="term" value="P:iron-sulfur cluster assembly"/>
    <property type="evidence" value="ECO:0007669"/>
    <property type="project" value="InterPro"/>
</dbReference>
<evidence type="ECO:0000256" key="1">
    <source>
        <dbReference type="ARBA" id="ARBA00043967"/>
    </source>
</evidence>
<dbReference type="InterPro" id="IPR011542">
    <property type="entry name" value="SUF_FeS_clus_asmbl_SufD"/>
</dbReference>
<dbReference type="EMBL" id="DXCK01000128">
    <property type="protein sequence ID" value="HIZ02534.1"/>
    <property type="molecule type" value="Genomic_DNA"/>
</dbReference>
<dbReference type="Proteomes" id="UP000824023">
    <property type="component" value="Unassembled WGS sequence"/>
</dbReference>
<feature type="domain" description="SUF system FeS cluster assembly SufBD core" evidence="2">
    <location>
        <begin position="206"/>
        <end position="430"/>
    </location>
</feature>
<reference evidence="4" key="1">
    <citation type="journal article" date="2021" name="PeerJ">
        <title>Extensive microbial diversity within the chicken gut microbiome revealed by metagenomics and culture.</title>
        <authorList>
            <person name="Gilroy R."/>
            <person name="Ravi A."/>
            <person name="Getino M."/>
            <person name="Pursley I."/>
            <person name="Horton D.L."/>
            <person name="Alikhan N.F."/>
            <person name="Baker D."/>
            <person name="Gharbi K."/>
            <person name="Hall N."/>
            <person name="Watson M."/>
            <person name="Adriaenssens E.M."/>
            <person name="Foster-Nyarko E."/>
            <person name="Jarju S."/>
            <person name="Secka A."/>
            <person name="Antonio M."/>
            <person name="Oren A."/>
            <person name="Chaudhuri R.R."/>
            <person name="La Ragione R."/>
            <person name="Hildebrand F."/>
            <person name="Pallen M.J."/>
        </authorList>
    </citation>
    <scope>NUCLEOTIDE SEQUENCE</scope>
    <source>
        <strain evidence="4">ChiHjej12B11-24981</strain>
    </source>
</reference>
<dbReference type="InterPro" id="IPR000825">
    <property type="entry name" value="SUF_FeS_clus_asmbl_SufBD_core"/>
</dbReference>
<protein>
    <submittedName>
        <fullName evidence="4">Fe-S cluster assembly protein SufD</fullName>
    </submittedName>
</protein>
<proteinExistence type="inferred from homology"/>
<comment type="caution">
    <text evidence="4">The sequence shown here is derived from an EMBL/GenBank/DDBJ whole genome shotgun (WGS) entry which is preliminary data.</text>
</comment>
<name>A0A9D2A768_9BACE</name>
<dbReference type="Pfam" id="PF19295">
    <property type="entry name" value="SufBD_N"/>
    <property type="match status" value="1"/>
</dbReference>
<feature type="domain" description="SUF system FeS cluster assembly SufBD N-terminal" evidence="3">
    <location>
        <begin position="1"/>
        <end position="194"/>
    </location>
</feature>
<dbReference type="PANTHER" id="PTHR43575">
    <property type="entry name" value="PROTEIN ABCI7, CHLOROPLASTIC"/>
    <property type="match status" value="1"/>
</dbReference>
<evidence type="ECO:0000313" key="5">
    <source>
        <dbReference type="Proteomes" id="UP000824023"/>
    </source>
</evidence>
<comment type="similarity">
    <text evidence="1">Belongs to the iron-sulfur cluster assembly SufBD family.</text>
</comment>
<dbReference type="InterPro" id="IPR045595">
    <property type="entry name" value="SufBD_N"/>
</dbReference>
<sequence length="470" mass="52613">MKPEQQYIDLYTQAEALLRAHSADPLNELRARAFADFERLGFPTRKQEDCKYTDVAQAFEPDYGMNFKRLQMPVNPYEVFKCDVPNMSTSLFFVVNDMFYAATSHRHNTATSYELQATSSSGAEKLVARSSSLVADQGVILGSFRDHPELVSRYLGTLADTSNDGLTAFNTAFAQDGVVLYVPRGVVLEKPIQLINILRSTVPLLVNRRVLIVLEDGAQARLLVCDHAMDEVNFLATQVVEVFVGRNATFDLYELEETHTGTTRLSNLYVRQEAGSNVLLNGMTLTCGTTRNTTRVILGGEQASLDLCGMAIADQNQHVDNRTFVDHAVPSCTSRQLYKYVLDGQATGAFSGLVLVRPGAQHTDARQTNRNLCATREARMYTQPQLEIYADDVKCSHGATVGQLDDQALFYMQQRGIPLREARLLLMFAFVGEVVDTIRLDALRDRLHHLVEKRFRGELGRCRDCKMVCK</sequence>
<dbReference type="AlphaFoldDB" id="A0A9D2A768"/>
<evidence type="ECO:0000313" key="4">
    <source>
        <dbReference type="EMBL" id="HIZ02534.1"/>
    </source>
</evidence>
<dbReference type="SUPFAM" id="SSF101960">
    <property type="entry name" value="Stabilizer of iron transporter SufD"/>
    <property type="match status" value="1"/>
</dbReference>
<dbReference type="NCBIfam" id="TIGR01981">
    <property type="entry name" value="sufD"/>
    <property type="match status" value="1"/>
</dbReference>